<dbReference type="InterPro" id="IPR017938">
    <property type="entry name" value="Riboflavin_synthase-like_b-brl"/>
</dbReference>
<dbReference type="Pfam" id="PF00258">
    <property type="entry name" value="Flavodoxin_1"/>
    <property type="match status" value="1"/>
</dbReference>
<dbReference type="Gene3D" id="2.40.30.10">
    <property type="entry name" value="Translation factors"/>
    <property type="match status" value="1"/>
</dbReference>
<name>A0A6C1KG80_XANAU</name>
<dbReference type="SUPFAM" id="SSF52343">
    <property type="entry name" value="Ferredoxin reductase-like, C-terminal NADP-linked domain"/>
    <property type="match status" value="1"/>
</dbReference>
<dbReference type="InterPro" id="IPR001094">
    <property type="entry name" value="Flavdoxin-like"/>
</dbReference>
<dbReference type="InterPro" id="IPR005625">
    <property type="entry name" value="PepSY-ass_TM"/>
</dbReference>
<dbReference type="EC" id="1.6.2.4" evidence="4"/>
<dbReference type="GO" id="GO:0030586">
    <property type="term" value="F:[methionine synthase] reductase (NADPH) activity"/>
    <property type="evidence" value="ECO:0007669"/>
    <property type="project" value="UniProtKB-EC"/>
</dbReference>
<evidence type="ECO:0000256" key="3">
    <source>
        <dbReference type="ARBA" id="ARBA00022982"/>
    </source>
</evidence>
<dbReference type="SUPFAM" id="SSF52218">
    <property type="entry name" value="Flavoproteins"/>
    <property type="match status" value="1"/>
</dbReference>
<feature type="domain" description="Flavodoxin-like" evidence="6">
    <location>
        <begin position="318"/>
        <end position="453"/>
    </location>
</feature>
<dbReference type="InterPro" id="IPR017927">
    <property type="entry name" value="FAD-bd_FR_type"/>
</dbReference>
<feature type="transmembrane region" description="Helical" evidence="5">
    <location>
        <begin position="281"/>
        <end position="301"/>
    </location>
</feature>
<dbReference type="InterPro" id="IPR008254">
    <property type="entry name" value="Flavodoxin/NO_synth"/>
</dbReference>
<evidence type="ECO:0000256" key="2">
    <source>
        <dbReference type="ARBA" id="ARBA00022643"/>
    </source>
</evidence>
<feature type="transmembrane region" description="Helical" evidence="5">
    <location>
        <begin position="12"/>
        <end position="37"/>
    </location>
</feature>
<keyword evidence="2" id="KW-0288">FMN</keyword>
<feature type="domain" description="FAD-binding FR-type" evidence="7">
    <location>
        <begin position="469"/>
        <end position="586"/>
    </location>
</feature>
<keyword evidence="1" id="KW-0285">Flavoprotein</keyword>
<dbReference type="OrthoDB" id="9816402at2"/>
<dbReference type="PRINTS" id="PR00371">
    <property type="entry name" value="FPNCR"/>
</dbReference>
<dbReference type="GO" id="GO:0010181">
    <property type="term" value="F:FMN binding"/>
    <property type="evidence" value="ECO:0007669"/>
    <property type="project" value="InterPro"/>
</dbReference>
<keyword evidence="3" id="KW-0249">Electron transport</keyword>
<comment type="caution">
    <text evidence="8">The sequence shown here is derived from an EMBL/GenBank/DDBJ whole genome shotgun (WGS) entry which is preliminary data.</text>
</comment>
<evidence type="ECO:0000256" key="5">
    <source>
        <dbReference type="SAM" id="Phobius"/>
    </source>
</evidence>
<accession>A0A6C1KG80</accession>
<dbReference type="AlphaFoldDB" id="A0A6C1KG80"/>
<keyword evidence="5" id="KW-1133">Transmembrane helix</keyword>
<dbReference type="EMBL" id="VAUP01000022">
    <property type="protein sequence ID" value="TLX43278.1"/>
    <property type="molecule type" value="Genomic_DNA"/>
</dbReference>
<dbReference type="PROSITE" id="PS51384">
    <property type="entry name" value="FAD_FR"/>
    <property type="match status" value="1"/>
</dbReference>
<protein>
    <recommendedName>
        <fullName evidence="4">NADPH--hemoprotein reductase</fullName>
        <ecNumber evidence="4">1.6.2.4</ecNumber>
    </recommendedName>
</protein>
<evidence type="ECO:0000259" key="6">
    <source>
        <dbReference type="PROSITE" id="PS50902"/>
    </source>
</evidence>
<dbReference type="SUPFAM" id="SSF63380">
    <property type="entry name" value="Riboflavin synthase domain-like"/>
    <property type="match status" value="1"/>
</dbReference>
<dbReference type="GO" id="GO:0009086">
    <property type="term" value="P:methionine biosynthetic process"/>
    <property type="evidence" value="ECO:0007669"/>
    <property type="project" value="UniProtKB-KW"/>
</dbReference>
<gene>
    <name evidence="8" type="ORF">FBQ73_11685</name>
</gene>
<evidence type="ECO:0000256" key="1">
    <source>
        <dbReference type="ARBA" id="ARBA00022630"/>
    </source>
</evidence>
<dbReference type="PROSITE" id="PS50902">
    <property type="entry name" value="FLAVODOXIN_LIKE"/>
    <property type="match status" value="1"/>
</dbReference>
<dbReference type="GO" id="GO:0050660">
    <property type="term" value="F:flavin adenine dinucleotide binding"/>
    <property type="evidence" value="ECO:0007669"/>
    <property type="project" value="TreeGrafter"/>
</dbReference>
<dbReference type="PANTHER" id="PTHR19384">
    <property type="entry name" value="NITRIC OXIDE SYNTHASE-RELATED"/>
    <property type="match status" value="1"/>
</dbReference>
<dbReference type="PANTHER" id="PTHR19384:SF17">
    <property type="entry name" value="NADPH--CYTOCHROME P450 REDUCTASE"/>
    <property type="match status" value="1"/>
</dbReference>
<reference evidence="8 9" key="1">
    <citation type="submission" date="2019-05" db="EMBL/GenBank/DDBJ databases">
        <authorList>
            <person name="Zhou X."/>
        </authorList>
    </citation>
    <scope>NUCLEOTIDE SEQUENCE [LARGE SCALE GENOMIC DNA]</scope>
    <source>
        <strain evidence="8 9">DSM 432</strain>
    </source>
</reference>
<dbReference type="InterPro" id="IPR001709">
    <property type="entry name" value="Flavoprot_Pyr_Nucl_cyt_Rdtase"/>
</dbReference>
<evidence type="ECO:0000256" key="4">
    <source>
        <dbReference type="ARBA" id="ARBA00023797"/>
    </source>
</evidence>
<dbReference type="Gene3D" id="3.40.50.360">
    <property type="match status" value="1"/>
</dbReference>
<evidence type="ECO:0000259" key="7">
    <source>
        <dbReference type="PROSITE" id="PS51384"/>
    </source>
</evidence>
<dbReference type="GO" id="GO:0050667">
    <property type="term" value="P:homocysteine metabolic process"/>
    <property type="evidence" value="ECO:0007669"/>
    <property type="project" value="TreeGrafter"/>
</dbReference>
<feature type="transmembrane region" description="Helical" evidence="5">
    <location>
        <begin position="165"/>
        <end position="188"/>
    </location>
</feature>
<dbReference type="PRINTS" id="PR00369">
    <property type="entry name" value="FLAVODOXIN"/>
</dbReference>
<proteinExistence type="predicted"/>
<evidence type="ECO:0000313" key="9">
    <source>
        <dbReference type="Proteomes" id="UP000305131"/>
    </source>
</evidence>
<sequence>MSFATVRSALIFLHRWIGLILAPIFLVIIVTGAILSFRPIVNSGPPVARPGSSLDVVAFKALLGQLEARGQFGAVSIVDGGRSVSVMSQNPELGGRWEIATGQHTPAPAGSIDIFRTAEGLHKTLLLGFGLVVEVASFLMLAIMVAGPFMAWLRFRNTLMGWHTAVGWCLLPLTLTSPVTAVMLTLGIGVGPRPELPRAKRPVSISEAVTIASRDLDTTRLAAVRRFRGGSVMVQIAGDGAGTKGGSFVVTDAGVTPLVGGPNLVKQIHEGTWGGAWSGTLNFVISLALLGLTVTGFLSWFRRWRRDRAKTLAPGADILVAHASQTGRAARLATATHEGLIAAGEKAAIAPIGAMKPKDLARFRLVLLIASTTGEGEIPDGARAVAKALKPGSLKGVRFAVLALGDRTYTHFCGGGQKLRSALLSAGAAEAVPMWEADGDPAATWVSWIDGLRAELGLTCEVPQLPPVSAPVALTVAARQRLDDPARGDTLETWRIMLKGADDLAFRPGDLVRLSPSDGEAPRSYSVGSSSLVDPGHIDLTVRLHAWNGADGTPRMGRVSGYLVREALDGATIEARLDPHPAFNPPLDPAWPIIMIGAGSGIAPFPGFITERRASGRAGPAWLIFGNRHRDGDFLWRELFEAALRDGTLTRMDTAFSRDPDDGARVQARLMENAAAVFDWLAEKKAVVYICGRRAMARGVEEAIADILVTQGGLKPDAARSEVSRWLAEGRVRMDTFD</sequence>
<keyword evidence="5" id="KW-0472">Membrane</keyword>
<dbReference type="InterPro" id="IPR001433">
    <property type="entry name" value="OxRdtase_FAD/NAD-bd"/>
</dbReference>
<dbReference type="GeneID" id="95774116"/>
<dbReference type="Pfam" id="PF00175">
    <property type="entry name" value="NAD_binding_1"/>
    <property type="match status" value="1"/>
</dbReference>
<keyword evidence="3" id="KW-0813">Transport</keyword>
<dbReference type="GO" id="GO:0005829">
    <property type="term" value="C:cytosol"/>
    <property type="evidence" value="ECO:0007669"/>
    <property type="project" value="TreeGrafter"/>
</dbReference>
<dbReference type="Pfam" id="PF03929">
    <property type="entry name" value="PepSY_TM"/>
    <property type="match status" value="1"/>
</dbReference>
<dbReference type="InterPro" id="IPR029039">
    <property type="entry name" value="Flavoprotein-like_sf"/>
</dbReference>
<organism evidence="8 9">
    <name type="scientific">Xanthobacter autotrophicus</name>
    <dbReference type="NCBI Taxonomy" id="280"/>
    <lineage>
        <taxon>Bacteria</taxon>
        <taxon>Pseudomonadati</taxon>
        <taxon>Pseudomonadota</taxon>
        <taxon>Alphaproteobacteria</taxon>
        <taxon>Hyphomicrobiales</taxon>
        <taxon>Xanthobacteraceae</taxon>
        <taxon>Xanthobacter</taxon>
    </lineage>
</organism>
<evidence type="ECO:0000313" key="8">
    <source>
        <dbReference type="EMBL" id="TLX43278.1"/>
    </source>
</evidence>
<dbReference type="InterPro" id="IPR039261">
    <property type="entry name" value="FNR_nucleotide-bd"/>
</dbReference>
<dbReference type="Proteomes" id="UP000305131">
    <property type="component" value="Unassembled WGS sequence"/>
</dbReference>
<dbReference type="Gene3D" id="3.40.50.80">
    <property type="entry name" value="Nucleotide-binding domain of ferredoxin-NADP reductase (FNR) module"/>
    <property type="match status" value="1"/>
</dbReference>
<keyword evidence="5" id="KW-0812">Transmembrane</keyword>
<feature type="transmembrane region" description="Helical" evidence="5">
    <location>
        <begin position="125"/>
        <end position="153"/>
    </location>
</feature>
<dbReference type="RefSeq" id="WP_138399632.1">
    <property type="nucleotide sequence ID" value="NZ_JBAFVI010000002.1"/>
</dbReference>